<dbReference type="AlphaFoldDB" id="A0AAC9NSE9"/>
<proteinExistence type="predicted"/>
<gene>
    <name evidence="1" type="ORF">BM524_15140</name>
</gene>
<name>A0AAC9NSE9_9ALTE</name>
<evidence type="ECO:0008006" key="3">
    <source>
        <dbReference type="Google" id="ProtNLM"/>
    </source>
</evidence>
<evidence type="ECO:0000313" key="2">
    <source>
        <dbReference type="Proteomes" id="UP000182101"/>
    </source>
</evidence>
<organism evidence="1 2">
    <name type="scientific">Alteromonas mediterranea</name>
    <dbReference type="NCBI Taxonomy" id="314275"/>
    <lineage>
        <taxon>Bacteria</taxon>
        <taxon>Pseudomonadati</taxon>
        <taxon>Pseudomonadota</taxon>
        <taxon>Gammaproteobacteria</taxon>
        <taxon>Alteromonadales</taxon>
        <taxon>Alteromonadaceae</taxon>
        <taxon>Alteromonas/Salinimonas group</taxon>
        <taxon>Alteromonas</taxon>
    </lineage>
</organism>
<evidence type="ECO:0000313" key="1">
    <source>
        <dbReference type="EMBL" id="APD91023.1"/>
    </source>
</evidence>
<reference evidence="1 2" key="1">
    <citation type="submission" date="2016-11" db="EMBL/GenBank/DDBJ databases">
        <title>Networking in microbes: conjugative elements and plasmids in the genus Alteromonas.</title>
        <authorList>
            <person name="Lopez-Perez M."/>
            <person name="Ramon-Marco N."/>
            <person name="Rodriguez-Valera F."/>
        </authorList>
    </citation>
    <scope>NUCLEOTIDE SEQUENCE [LARGE SCALE GENOMIC DNA]</scope>
    <source>
        <strain evidence="1 2">CP48</strain>
    </source>
</reference>
<protein>
    <recommendedName>
        <fullName evidence="3">Killer suppression protein HigA</fullName>
    </recommendedName>
</protein>
<accession>A0AAC9NSE9</accession>
<dbReference type="EMBL" id="CP018024">
    <property type="protein sequence ID" value="APD91023.1"/>
    <property type="molecule type" value="Genomic_DNA"/>
</dbReference>
<sequence length="110" mass="12274">MNIQFISSELRELCNSKVNLENRFDTKTANILGRRLTQLAAAESLNEFSPEGSAPMKCSCDRNYSNLFKVPVGRDLNLTFTCDLTLASNDPNDWEKITSIKIEKIGSAKA</sequence>
<dbReference type="Proteomes" id="UP000182101">
    <property type="component" value="Chromosome"/>
</dbReference>